<feature type="transmembrane region" description="Helical" evidence="7">
    <location>
        <begin position="242"/>
        <end position="260"/>
    </location>
</feature>
<feature type="transmembrane region" description="Helical" evidence="7">
    <location>
        <begin position="51"/>
        <end position="73"/>
    </location>
</feature>
<comment type="function">
    <text evidence="7">Catalyzes the transfer of the diacylglyceryl group from phosphatidylglycerol to the sulfhydryl group of the N-terminal cysteine of a prolipoprotein, the first step in the formation of mature lipoproteins.</text>
</comment>
<keyword evidence="3 7" id="KW-0808">Transferase</keyword>
<dbReference type="UniPathway" id="UPA00664"/>
<comment type="catalytic activity">
    <reaction evidence="7">
        <text>L-cysteinyl-[prolipoprotein] + a 1,2-diacyl-sn-glycero-3-phospho-(1'-sn-glycerol) = an S-1,2-diacyl-sn-glyceryl-L-cysteinyl-[prolipoprotein] + sn-glycerol 1-phosphate + H(+)</text>
        <dbReference type="Rhea" id="RHEA:56712"/>
        <dbReference type="Rhea" id="RHEA-COMP:14679"/>
        <dbReference type="Rhea" id="RHEA-COMP:14680"/>
        <dbReference type="ChEBI" id="CHEBI:15378"/>
        <dbReference type="ChEBI" id="CHEBI:29950"/>
        <dbReference type="ChEBI" id="CHEBI:57685"/>
        <dbReference type="ChEBI" id="CHEBI:64716"/>
        <dbReference type="ChEBI" id="CHEBI:140658"/>
        <dbReference type="EC" id="2.5.1.145"/>
    </reaction>
</comment>
<dbReference type="Proteomes" id="UP000316988">
    <property type="component" value="Unassembled WGS sequence"/>
</dbReference>
<proteinExistence type="inferred from homology"/>
<keyword evidence="5 7" id="KW-1133">Transmembrane helix</keyword>
<evidence type="ECO:0000256" key="2">
    <source>
        <dbReference type="ARBA" id="ARBA00022475"/>
    </source>
</evidence>
<feature type="region of interest" description="Disordered" evidence="8">
    <location>
        <begin position="267"/>
        <end position="289"/>
    </location>
</feature>
<comment type="pathway">
    <text evidence="7">Protein modification; lipoprotein biosynthesis (diacylglyceryl transfer).</text>
</comment>
<evidence type="ECO:0000313" key="9">
    <source>
        <dbReference type="EMBL" id="TSD63111.1"/>
    </source>
</evidence>
<accession>A0A554S9T7</accession>
<dbReference type="OrthoDB" id="871140at2"/>
<keyword evidence="2 7" id="KW-1003">Cell membrane</keyword>
<dbReference type="GO" id="GO:0005886">
    <property type="term" value="C:plasma membrane"/>
    <property type="evidence" value="ECO:0007669"/>
    <property type="project" value="UniProtKB-SubCell"/>
</dbReference>
<reference evidence="9 10" key="1">
    <citation type="submission" date="2019-07" db="EMBL/GenBank/DDBJ databases">
        <authorList>
            <person name="Zhao L.H."/>
        </authorList>
    </citation>
    <scope>NUCLEOTIDE SEQUENCE [LARGE SCALE GENOMIC DNA]</scope>
    <source>
        <strain evidence="9 10">Co35</strain>
    </source>
</reference>
<evidence type="ECO:0000256" key="8">
    <source>
        <dbReference type="SAM" id="MobiDB-lite"/>
    </source>
</evidence>
<evidence type="ECO:0000256" key="4">
    <source>
        <dbReference type="ARBA" id="ARBA00022692"/>
    </source>
</evidence>
<dbReference type="EMBL" id="VLNT01000006">
    <property type="protein sequence ID" value="TSD63111.1"/>
    <property type="molecule type" value="Genomic_DNA"/>
</dbReference>
<keyword evidence="9" id="KW-0449">Lipoprotein</keyword>
<keyword evidence="4 7" id="KW-0812">Transmembrane</keyword>
<dbReference type="InterPro" id="IPR001640">
    <property type="entry name" value="Lgt"/>
</dbReference>
<evidence type="ECO:0000256" key="1">
    <source>
        <dbReference type="ARBA" id="ARBA00007150"/>
    </source>
</evidence>
<gene>
    <name evidence="7" type="primary">lgt</name>
    <name evidence="9" type="ORF">FNM00_09300</name>
</gene>
<dbReference type="PANTHER" id="PTHR30589:SF0">
    <property type="entry name" value="PHOSPHATIDYLGLYCEROL--PROLIPOPROTEIN DIACYLGLYCERYL TRANSFERASE"/>
    <property type="match status" value="1"/>
</dbReference>
<feature type="compositionally biased region" description="Acidic residues" evidence="8">
    <location>
        <begin position="280"/>
        <end position="289"/>
    </location>
</feature>
<dbReference type="RefSeq" id="WP_143913165.1">
    <property type="nucleotide sequence ID" value="NZ_VLNT01000006.1"/>
</dbReference>
<protein>
    <recommendedName>
        <fullName evidence="7">Phosphatidylglycerol--prolipoprotein diacylglyceryl transferase</fullName>
        <ecNumber evidence="7">2.5.1.145</ecNumber>
    </recommendedName>
</protein>
<evidence type="ECO:0000256" key="6">
    <source>
        <dbReference type="ARBA" id="ARBA00023136"/>
    </source>
</evidence>
<feature type="binding site" evidence="7">
    <location>
        <position position="141"/>
    </location>
    <ligand>
        <name>a 1,2-diacyl-sn-glycero-3-phospho-(1'-sn-glycerol)</name>
        <dbReference type="ChEBI" id="CHEBI:64716"/>
    </ligand>
</feature>
<dbReference type="HAMAP" id="MF_01147">
    <property type="entry name" value="Lgt"/>
    <property type="match status" value="1"/>
</dbReference>
<dbReference type="Pfam" id="PF01790">
    <property type="entry name" value="LGT"/>
    <property type="match status" value="1"/>
</dbReference>
<comment type="similarity">
    <text evidence="1 7">Belongs to the Lgt family.</text>
</comment>
<evidence type="ECO:0000256" key="5">
    <source>
        <dbReference type="ARBA" id="ARBA00022989"/>
    </source>
</evidence>
<keyword evidence="6 7" id="KW-0472">Membrane</keyword>
<feature type="transmembrane region" description="Helical" evidence="7">
    <location>
        <begin position="120"/>
        <end position="140"/>
    </location>
</feature>
<organism evidence="9 10">
    <name type="scientific">Aeromicrobium piscarium</name>
    <dbReference type="NCBI Taxonomy" id="2590901"/>
    <lineage>
        <taxon>Bacteria</taxon>
        <taxon>Bacillati</taxon>
        <taxon>Actinomycetota</taxon>
        <taxon>Actinomycetes</taxon>
        <taxon>Propionibacteriales</taxon>
        <taxon>Nocardioidaceae</taxon>
        <taxon>Aeromicrobium</taxon>
    </lineage>
</organism>
<sequence>MIIASIPSPAENVWHLGPLPIRAYALAIILGAVLAIWIGERRYRAKGGKPGTIGDIAIWAVPFGIIGGRLYHVLTDPQLYFGEGRDPLDAFKIWNGGLGIWGAIALGALGAWIACRRYKVAFWPVADALAPGLLVAQGVGRLGNYANQELFGRPTDLPWGLEIAPQFRPEGYLEFATFHPTFLYELIWNLLAAALIVWLDRRYRLTHGRAFALYVMLYTMGRLVTEALRIDTVNHIGPFRLNIWTTILVFAGGLVLFLWARRRAQDSPEALSTAPSTADEVADDSSSDR</sequence>
<dbReference type="PROSITE" id="PS01311">
    <property type="entry name" value="LGT"/>
    <property type="match status" value="1"/>
</dbReference>
<dbReference type="PANTHER" id="PTHR30589">
    <property type="entry name" value="PROLIPOPROTEIN DIACYLGLYCERYL TRANSFERASE"/>
    <property type="match status" value="1"/>
</dbReference>
<dbReference type="GO" id="GO:0008961">
    <property type="term" value="F:phosphatidylglycerol-prolipoprotein diacylglyceryl transferase activity"/>
    <property type="evidence" value="ECO:0007669"/>
    <property type="project" value="UniProtKB-UniRule"/>
</dbReference>
<evidence type="ECO:0000313" key="10">
    <source>
        <dbReference type="Proteomes" id="UP000316988"/>
    </source>
</evidence>
<keyword evidence="10" id="KW-1185">Reference proteome</keyword>
<dbReference type="EC" id="2.5.1.145" evidence="7"/>
<feature type="transmembrane region" description="Helical" evidence="7">
    <location>
        <begin position="182"/>
        <end position="199"/>
    </location>
</feature>
<dbReference type="GO" id="GO:0042158">
    <property type="term" value="P:lipoprotein biosynthetic process"/>
    <property type="evidence" value="ECO:0007669"/>
    <property type="project" value="UniProtKB-UniRule"/>
</dbReference>
<dbReference type="AlphaFoldDB" id="A0A554S9T7"/>
<name>A0A554S9T7_9ACTN</name>
<comment type="subcellular location">
    <subcellularLocation>
        <location evidence="7">Cell membrane</location>
        <topology evidence="7">Multi-pass membrane protein</topology>
    </subcellularLocation>
</comment>
<evidence type="ECO:0000256" key="3">
    <source>
        <dbReference type="ARBA" id="ARBA00022679"/>
    </source>
</evidence>
<feature type="transmembrane region" description="Helical" evidence="7">
    <location>
        <begin position="21"/>
        <end position="39"/>
    </location>
</feature>
<evidence type="ECO:0000256" key="7">
    <source>
        <dbReference type="HAMAP-Rule" id="MF_01147"/>
    </source>
</evidence>
<feature type="transmembrane region" description="Helical" evidence="7">
    <location>
        <begin position="211"/>
        <end position="230"/>
    </location>
</feature>
<keyword evidence="9" id="KW-0328">Glycosyltransferase</keyword>
<dbReference type="NCBIfam" id="TIGR00544">
    <property type="entry name" value="lgt"/>
    <property type="match status" value="1"/>
</dbReference>
<feature type="transmembrane region" description="Helical" evidence="7">
    <location>
        <begin position="93"/>
        <end position="113"/>
    </location>
</feature>
<comment type="caution">
    <text evidence="9">The sequence shown here is derived from an EMBL/GenBank/DDBJ whole genome shotgun (WGS) entry which is preliminary data.</text>
</comment>